<dbReference type="EMBL" id="BAAAPC010000002">
    <property type="protein sequence ID" value="GAA1982700.1"/>
    <property type="molecule type" value="Genomic_DNA"/>
</dbReference>
<organism evidence="3 4">
    <name type="scientific">Nocardiopsis rhodophaea</name>
    <dbReference type="NCBI Taxonomy" id="280238"/>
    <lineage>
        <taxon>Bacteria</taxon>
        <taxon>Bacillati</taxon>
        <taxon>Actinomycetota</taxon>
        <taxon>Actinomycetes</taxon>
        <taxon>Streptosporangiales</taxon>
        <taxon>Nocardiopsidaceae</taxon>
        <taxon>Nocardiopsis</taxon>
    </lineage>
</organism>
<dbReference type="PANTHER" id="PTHR43214">
    <property type="entry name" value="TWO-COMPONENT RESPONSE REGULATOR"/>
    <property type="match status" value="1"/>
</dbReference>
<dbReference type="CDD" id="cd06170">
    <property type="entry name" value="LuxR_C_like"/>
    <property type="match status" value="1"/>
</dbReference>
<gene>
    <name evidence="3" type="ORF">GCM10009799_04840</name>
</gene>
<dbReference type="Pfam" id="PF00196">
    <property type="entry name" value="GerE"/>
    <property type="match status" value="1"/>
</dbReference>
<reference evidence="3 4" key="1">
    <citation type="journal article" date="2019" name="Int. J. Syst. Evol. Microbiol.">
        <title>The Global Catalogue of Microorganisms (GCM) 10K type strain sequencing project: providing services to taxonomists for standard genome sequencing and annotation.</title>
        <authorList>
            <consortium name="The Broad Institute Genomics Platform"/>
            <consortium name="The Broad Institute Genome Sequencing Center for Infectious Disease"/>
            <person name="Wu L."/>
            <person name="Ma J."/>
        </authorList>
    </citation>
    <scope>NUCLEOTIDE SEQUENCE [LARGE SCALE GENOMIC DNA]</scope>
    <source>
        <strain evidence="3 4">JCM 15313</strain>
    </source>
</reference>
<dbReference type="InterPro" id="IPR000792">
    <property type="entry name" value="Tscrpt_reg_LuxR_C"/>
</dbReference>
<dbReference type="InterPro" id="IPR036388">
    <property type="entry name" value="WH-like_DNA-bd_sf"/>
</dbReference>
<proteinExistence type="predicted"/>
<keyword evidence="1" id="KW-0238">DNA-binding</keyword>
<dbReference type="InterPro" id="IPR016032">
    <property type="entry name" value="Sig_transdc_resp-reg_C-effctor"/>
</dbReference>
<accession>A0ABN2S9C8</accession>
<evidence type="ECO:0000259" key="2">
    <source>
        <dbReference type="PROSITE" id="PS50043"/>
    </source>
</evidence>
<dbReference type="SMART" id="SM00421">
    <property type="entry name" value="HTH_LUXR"/>
    <property type="match status" value="1"/>
</dbReference>
<dbReference type="PRINTS" id="PR00038">
    <property type="entry name" value="HTHLUXR"/>
</dbReference>
<dbReference type="RefSeq" id="WP_344159878.1">
    <property type="nucleotide sequence ID" value="NZ_BAAAPC010000002.1"/>
</dbReference>
<dbReference type="PROSITE" id="PS50043">
    <property type="entry name" value="HTH_LUXR_2"/>
    <property type="match status" value="1"/>
</dbReference>
<name>A0ABN2S9C8_9ACTN</name>
<protein>
    <recommendedName>
        <fullName evidence="2">HTH luxR-type domain-containing protein</fullName>
    </recommendedName>
</protein>
<keyword evidence="4" id="KW-1185">Reference proteome</keyword>
<evidence type="ECO:0000313" key="4">
    <source>
        <dbReference type="Proteomes" id="UP001501585"/>
    </source>
</evidence>
<evidence type="ECO:0000256" key="1">
    <source>
        <dbReference type="ARBA" id="ARBA00023125"/>
    </source>
</evidence>
<feature type="domain" description="HTH luxR-type" evidence="2">
    <location>
        <begin position="11"/>
        <end position="76"/>
    </location>
</feature>
<dbReference type="PANTHER" id="PTHR43214:SF42">
    <property type="entry name" value="TRANSCRIPTIONAL REGULATORY PROTEIN DESR"/>
    <property type="match status" value="1"/>
</dbReference>
<sequence length="78" mass="8312">MFCPNTVTNALNQHASPLTSREAEILRLAAAGEPPESIAADLALAVGTVRNYLRACTTKLSARNCTDAIRIASENGWI</sequence>
<dbReference type="SUPFAM" id="SSF46894">
    <property type="entry name" value="C-terminal effector domain of the bipartite response regulators"/>
    <property type="match status" value="1"/>
</dbReference>
<dbReference type="Proteomes" id="UP001501585">
    <property type="component" value="Unassembled WGS sequence"/>
</dbReference>
<comment type="caution">
    <text evidence="3">The sequence shown here is derived from an EMBL/GenBank/DDBJ whole genome shotgun (WGS) entry which is preliminary data.</text>
</comment>
<dbReference type="InterPro" id="IPR039420">
    <property type="entry name" value="WalR-like"/>
</dbReference>
<evidence type="ECO:0000313" key="3">
    <source>
        <dbReference type="EMBL" id="GAA1982700.1"/>
    </source>
</evidence>
<dbReference type="Gene3D" id="1.10.10.10">
    <property type="entry name" value="Winged helix-like DNA-binding domain superfamily/Winged helix DNA-binding domain"/>
    <property type="match status" value="1"/>
</dbReference>